<feature type="chain" id="PRO_5039382440" description="Lipoprotein" evidence="2">
    <location>
        <begin position="20"/>
        <end position="415"/>
    </location>
</feature>
<dbReference type="Pfam" id="PF24092">
    <property type="entry name" value="DUF7373_C"/>
    <property type="match status" value="1"/>
</dbReference>
<evidence type="ECO:0000259" key="4">
    <source>
        <dbReference type="Pfam" id="PF24092"/>
    </source>
</evidence>
<dbReference type="AlphaFoldDB" id="W5TEW1"/>
<feature type="signal peptide" evidence="2">
    <location>
        <begin position="1"/>
        <end position="19"/>
    </location>
</feature>
<accession>W5TEW1</accession>
<protein>
    <recommendedName>
        <fullName evidence="7">Lipoprotein</fullName>
    </recommendedName>
</protein>
<sequence length="415" mass="44822">MTTRITRMAVAVLSLCALASATGCGSTVGGWAGPSEIDVRTLDIGSYQTEPLDIHVDYRPGFTYAPQAAGMRLAENVVTADQVDPKLTMRGDSYTFTSGVMPESVGDDQPMSDAAKRNSMVYGFTTTGRDKNADWGFSGWPKPDQPNATILSLTVMQFNDPDAATRAATDFYNTDFNAYKDRNQPVTIAKYPDAHAHWQPGTPSIRSFLAHGPYVVSVLALTPSPDIDGLTGLTVRALDTEFPLLDKLKPITDEETVTLPWDPDYLLSRALNTGGSGRPQYGDDNGVFGPHAILHYMADRKLATQSVSAVKANEFAKTSDALVVRTADAASAKKAVTDRITFQGGGPAVDPVPQVPDSSCVENTSKSSKMGDPKRYICIVAYRNYIGYVTSSQLVDVHQRAAAQYALFANSQWQP</sequence>
<dbReference type="PATRIC" id="fig|1415166.3.peg.992"/>
<evidence type="ECO:0000256" key="1">
    <source>
        <dbReference type="SAM" id="MobiDB-lite"/>
    </source>
</evidence>
<evidence type="ECO:0000256" key="2">
    <source>
        <dbReference type="SAM" id="SignalP"/>
    </source>
</evidence>
<evidence type="ECO:0000313" key="6">
    <source>
        <dbReference type="Proteomes" id="UP000019150"/>
    </source>
</evidence>
<organism evidence="5 6">
    <name type="scientific">Nocardia nova SH22a</name>
    <dbReference type="NCBI Taxonomy" id="1415166"/>
    <lineage>
        <taxon>Bacteria</taxon>
        <taxon>Bacillati</taxon>
        <taxon>Actinomycetota</taxon>
        <taxon>Actinomycetes</taxon>
        <taxon>Mycobacteriales</taxon>
        <taxon>Nocardiaceae</taxon>
        <taxon>Nocardia</taxon>
    </lineage>
</organism>
<dbReference type="RefSeq" id="WP_025347306.1">
    <property type="nucleotide sequence ID" value="NZ_CP006850.1"/>
</dbReference>
<dbReference type="PROSITE" id="PS51257">
    <property type="entry name" value="PROKAR_LIPOPROTEIN"/>
    <property type="match status" value="1"/>
</dbReference>
<dbReference type="EMBL" id="CP006850">
    <property type="protein sequence ID" value="AHH15786.1"/>
    <property type="molecule type" value="Genomic_DNA"/>
</dbReference>
<dbReference type="InterPro" id="IPR055797">
    <property type="entry name" value="DUF7373"/>
</dbReference>
<dbReference type="Pfam" id="PF24088">
    <property type="entry name" value="DUF7373"/>
    <property type="match status" value="1"/>
</dbReference>
<evidence type="ECO:0008006" key="7">
    <source>
        <dbReference type="Google" id="ProtNLM"/>
    </source>
</evidence>
<dbReference type="KEGG" id="nno:NONO_c09790"/>
<feature type="domain" description="DUF7373" evidence="4">
    <location>
        <begin position="266"/>
        <end position="411"/>
    </location>
</feature>
<dbReference type="OrthoDB" id="4565228at2"/>
<name>W5TEW1_9NOCA</name>
<evidence type="ECO:0000313" key="5">
    <source>
        <dbReference type="EMBL" id="AHH15786.1"/>
    </source>
</evidence>
<keyword evidence="2" id="KW-0732">Signal</keyword>
<dbReference type="InterPro" id="IPR056463">
    <property type="entry name" value="DUF7373_C"/>
</dbReference>
<keyword evidence="6" id="KW-1185">Reference proteome</keyword>
<dbReference type="Proteomes" id="UP000019150">
    <property type="component" value="Chromosome"/>
</dbReference>
<feature type="region of interest" description="Disordered" evidence="1">
    <location>
        <begin position="345"/>
        <end position="369"/>
    </location>
</feature>
<gene>
    <name evidence="5" type="ORF">NONO_c09790</name>
</gene>
<feature type="domain" description="DUF7373" evidence="3">
    <location>
        <begin position="58"/>
        <end position="261"/>
    </location>
</feature>
<evidence type="ECO:0000259" key="3">
    <source>
        <dbReference type="Pfam" id="PF24088"/>
    </source>
</evidence>
<feature type="compositionally biased region" description="Polar residues" evidence="1">
    <location>
        <begin position="356"/>
        <end position="368"/>
    </location>
</feature>
<proteinExistence type="predicted"/>
<dbReference type="eggNOG" id="ENOG5032HB7">
    <property type="taxonomic scope" value="Bacteria"/>
</dbReference>
<dbReference type="HOGENOM" id="CLU_054533_0_0_11"/>
<reference evidence="5 6" key="1">
    <citation type="journal article" date="2014" name="Appl. Environ. Microbiol.">
        <title>Insights into the Microbial Degradation of Rubber and Gutta-Percha by Analysis of the Complete Genome of Nocardia nova SH22a.</title>
        <authorList>
            <person name="Luo Q."/>
            <person name="Hiessl S."/>
            <person name="Poehlein A."/>
            <person name="Daniel R."/>
            <person name="Steinbuchel A."/>
        </authorList>
    </citation>
    <scope>NUCLEOTIDE SEQUENCE [LARGE SCALE GENOMIC DNA]</scope>
    <source>
        <strain evidence="5">SH22a</strain>
    </source>
</reference>
<dbReference type="STRING" id="1415166.NONO_c09790"/>